<gene>
    <name evidence="2" type="ORF">NCTC10815_00160</name>
</gene>
<dbReference type="AlphaFoldDB" id="A0A378MC76"/>
<reference evidence="2 3" key="1">
    <citation type="submission" date="2018-06" db="EMBL/GenBank/DDBJ databases">
        <authorList>
            <consortium name="Pathogen Informatics"/>
            <person name="Doyle S."/>
        </authorList>
    </citation>
    <scope>NUCLEOTIDE SEQUENCE [LARGE SCALE GENOMIC DNA]</scope>
    <source>
        <strain evidence="3">NCTC 10815</strain>
    </source>
</reference>
<dbReference type="GO" id="GO:0016020">
    <property type="term" value="C:membrane"/>
    <property type="evidence" value="ECO:0007669"/>
    <property type="project" value="InterPro"/>
</dbReference>
<dbReference type="Gene3D" id="3.40.50.11820">
    <property type="match status" value="1"/>
</dbReference>
<dbReference type="RefSeq" id="WP_115345500.1">
    <property type="nucleotide sequence ID" value="NZ_UGPG01000001.1"/>
</dbReference>
<evidence type="ECO:0000256" key="1">
    <source>
        <dbReference type="SAM" id="Phobius"/>
    </source>
</evidence>
<keyword evidence="1" id="KW-0472">Membrane</keyword>
<sequence length="209" mass="25132">MRGYFSKKDIWIGFEKLASSAHDSGYHFFNYCYANKKHKNFYYVITKGATEEKFLLDKKDKVLYFMTFKYFLYLFSASVLISSDTRRNVYNLRQKETPMGREISKIPLVYLQHGVNGLKKVPDFYKKRQAFDFVCVPSEFEQKMVIEDWGYEPKEVAVTGLARWDVMEDKTNEVRFKQIFVMPTWRTWMDGLTKEKFVETSYYREYQSF</sequence>
<evidence type="ECO:0008006" key="4">
    <source>
        <dbReference type="Google" id="ProtNLM"/>
    </source>
</evidence>
<proteinExistence type="predicted"/>
<name>A0A378MC76_LISGR</name>
<dbReference type="EMBL" id="UGPG01000001">
    <property type="protein sequence ID" value="STY42912.1"/>
    <property type="molecule type" value="Genomic_DNA"/>
</dbReference>
<feature type="transmembrane region" description="Helical" evidence="1">
    <location>
        <begin position="62"/>
        <end position="81"/>
    </location>
</feature>
<protein>
    <recommendedName>
        <fullName evidence="4">CDP-Glycerol:Poly(Glycerophosphate) glycerophosphotransferase</fullName>
    </recommendedName>
</protein>
<keyword evidence="1" id="KW-1133">Transmembrane helix</keyword>
<organism evidence="2 3">
    <name type="scientific">Listeria grayi</name>
    <name type="common">Listeria murrayi</name>
    <dbReference type="NCBI Taxonomy" id="1641"/>
    <lineage>
        <taxon>Bacteria</taxon>
        <taxon>Bacillati</taxon>
        <taxon>Bacillota</taxon>
        <taxon>Bacilli</taxon>
        <taxon>Bacillales</taxon>
        <taxon>Listeriaceae</taxon>
        <taxon>Listeria</taxon>
    </lineage>
</organism>
<dbReference type="InterPro" id="IPR043149">
    <property type="entry name" value="TagF_N"/>
</dbReference>
<dbReference type="Proteomes" id="UP000254879">
    <property type="component" value="Unassembled WGS sequence"/>
</dbReference>
<evidence type="ECO:0000313" key="3">
    <source>
        <dbReference type="Proteomes" id="UP000254879"/>
    </source>
</evidence>
<evidence type="ECO:0000313" key="2">
    <source>
        <dbReference type="EMBL" id="STY42912.1"/>
    </source>
</evidence>
<dbReference type="Pfam" id="PF04464">
    <property type="entry name" value="Glyphos_transf"/>
    <property type="match status" value="1"/>
</dbReference>
<dbReference type="GO" id="GO:0047355">
    <property type="term" value="F:CDP-glycerol glycerophosphotransferase activity"/>
    <property type="evidence" value="ECO:0007669"/>
    <property type="project" value="InterPro"/>
</dbReference>
<accession>A0A378MC76</accession>
<dbReference type="InterPro" id="IPR007554">
    <property type="entry name" value="Glycerophosphate_synth"/>
</dbReference>
<keyword evidence="1" id="KW-0812">Transmembrane</keyword>